<dbReference type="SUPFAM" id="SSF55729">
    <property type="entry name" value="Acyl-CoA N-acyltransferases (Nat)"/>
    <property type="match status" value="1"/>
</dbReference>
<comment type="catalytic activity">
    <reaction evidence="5">
        <text>N-terminal L-alanyl-[ribosomal protein bS18] + acetyl-CoA = N-terminal N(alpha)-acetyl-L-alanyl-[ribosomal protein bS18] + CoA + H(+)</text>
        <dbReference type="Rhea" id="RHEA:43756"/>
        <dbReference type="Rhea" id="RHEA-COMP:10676"/>
        <dbReference type="Rhea" id="RHEA-COMP:10677"/>
        <dbReference type="ChEBI" id="CHEBI:15378"/>
        <dbReference type="ChEBI" id="CHEBI:57287"/>
        <dbReference type="ChEBI" id="CHEBI:57288"/>
        <dbReference type="ChEBI" id="CHEBI:64718"/>
        <dbReference type="ChEBI" id="CHEBI:83683"/>
        <dbReference type="EC" id="2.3.1.266"/>
    </reaction>
</comment>
<dbReference type="NCBIfam" id="TIGR01575">
    <property type="entry name" value="rimI"/>
    <property type="match status" value="1"/>
</dbReference>
<evidence type="ECO:0000256" key="4">
    <source>
        <dbReference type="ARBA" id="ARBA00023315"/>
    </source>
</evidence>
<comment type="caution">
    <text evidence="7">The sequence shown here is derived from an EMBL/GenBank/DDBJ whole genome shotgun (WGS) entry which is preliminary data.</text>
</comment>
<organism evidence="7 8">
    <name type="scientific">Candidatus Faeciplasma pullistercoris</name>
    <dbReference type="NCBI Taxonomy" id="2840800"/>
    <lineage>
        <taxon>Bacteria</taxon>
        <taxon>Bacillati</taxon>
        <taxon>Bacillota</taxon>
        <taxon>Clostridia</taxon>
        <taxon>Eubacteriales</taxon>
        <taxon>Oscillospiraceae</taxon>
        <taxon>Oscillospiraceae incertae sedis</taxon>
        <taxon>Candidatus Faeciplasma</taxon>
    </lineage>
</organism>
<protein>
    <recommendedName>
        <fullName evidence="5">[Ribosomal protein bS18]-alanine N-acetyltransferase</fullName>
        <ecNumber evidence="5">2.3.1.266</ecNumber>
    </recommendedName>
</protein>
<dbReference type="Gene3D" id="3.40.630.30">
    <property type="match status" value="1"/>
</dbReference>
<dbReference type="AlphaFoldDB" id="A0A9D1KKV6"/>
<dbReference type="CDD" id="cd04301">
    <property type="entry name" value="NAT_SF"/>
    <property type="match status" value="1"/>
</dbReference>
<keyword evidence="7" id="KW-0687">Ribonucleoprotein</keyword>
<dbReference type="Proteomes" id="UP000824136">
    <property type="component" value="Unassembled WGS sequence"/>
</dbReference>
<dbReference type="EC" id="2.3.1.266" evidence="5"/>
<evidence type="ECO:0000259" key="6">
    <source>
        <dbReference type="PROSITE" id="PS51186"/>
    </source>
</evidence>
<dbReference type="EMBL" id="DVLL01000022">
    <property type="protein sequence ID" value="HIT59466.1"/>
    <property type="molecule type" value="Genomic_DNA"/>
</dbReference>
<evidence type="ECO:0000256" key="3">
    <source>
        <dbReference type="ARBA" id="ARBA00022679"/>
    </source>
</evidence>
<keyword evidence="3" id="KW-0808">Transferase</keyword>
<evidence type="ECO:0000256" key="1">
    <source>
        <dbReference type="ARBA" id="ARBA00005395"/>
    </source>
</evidence>
<dbReference type="Pfam" id="PF00583">
    <property type="entry name" value="Acetyltransf_1"/>
    <property type="match status" value="1"/>
</dbReference>
<gene>
    <name evidence="7" type="primary">rimI</name>
    <name evidence="7" type="ORF">IAC39_07145</name>
</gene>
<dbReference type="InterPro" id="IPR016181">
    <property type="entry name" value="Acyl_CoA_acyltransferase"/>
</dbReference>
<comment type="subcellular location">
    <subcellularLocation>
        <location evidence="5">Cytoplasm</location>
    </subcellularLocation>
</comment>
<dbReference type="InterPro" id="IPR050680">
    <property type="entry name" value="YpeA/RimI_acetyltransf"/>
</dbReference>
<dbReference type="GO" id="GO:0005840">
    <property type="term" value="C:ribosome"/>
    <property type="evidence" value="ECO:0007669"/>
    <property type="project" value="UniProtKB-KW"/>
</dbReference>
<keyword evidence="7" id="KW-0689">Ribosomal protein</keyword>
<sequence length="145" mass="16054">MKDIPGLIIRDTLPEDLAGIMEIERSCFSSEAWSEGDFLYRLDKPEFVTLTAAFDGEVAGYIAVTGVCGASVDSVAVSKKFRRLGIASRLMIEALSRCGETAFLEVRESNKPAIELYKSLGFRKIGVRRGYYDSPEEDAVVMSRE</sequence>
<reference evidence="7" key="2">
    <citation type="journal article" date="2021" name="PeerJ">
        <title>Extensive microbial diversity within the chicken gut microbiome revealed by metagenomics and culture.</title>
        <authorList>
            <person name="Gilroy R."/>
            <person name="Ravi A."/>
            <person name="Getino M."/>
            <person name="Pursley I."/>
            <person name="Horton D.L."/>
            <person name="Alikhan N.F."/>
            <person name="Baker D."/>
            <person name="Gharbi K."/>
            <person name="Hall N."/>
            <person name="Watson M."/>
            <person name="Adriaenssens E.M."/>
            <person name="Foster-Nyarko E."/>
            <person name="Jarju S."/>
            <person name="Secka A."/>
            <person name="Antonio M."/>
            <person name="Oren A."/>
            <person name="Chaudhuri R.R."/>
            <person name="La Ragione R."/>
            <person name="Hildebrand F."/>
            <person name="Pallen M.J."/>
        </authorList>
    </citation>
    <scope>NUCLEOTIDE SEQUENCE</scope>
    <source>
        <strain evidence="7">CHK33-4379</strain>
    </source>
</reference>
<proteinExistence type="inferred from homology"/>
<name>A0A9D1KKV6_9FIRM</name>
<dbReference type="PANTHER" id="PTHR43420:SF44">
    <property type="entry name" value="ACETYLTRANSFERASE YPEA"/>
    <property type="match status" value="1"/>
</dbReference>
<comment type="similarity">
    <text evidence="1 5">Belongs to the acetyltransferase family. RimI subfamily.</text>
</comment>
<dbReference type="InterPro" id="IPR006464">
    <property type="entry name" value="AcTrfase_RimI/Ard1"/>
</dbReference>
<evidence type="ECO:0000313" key="7">
    <source>
        <dbReference type="EMBL" id="HIT59466.1"/>
    </source>
</evidence>
<dbReference type="PANTHER" id="PTHR43420">
    <property type="entry name" value="ACETYLTRANSFERASE"/>
    <property type="match status" value="1"/>
</dbReference>
<reference evidence="7" key="1">
    <citation type="submission" date="2020-10" db="EMBL/GenBank/DDBJ databases">
        <authorList>
            <person name="Gilroy R."/>
        </authorList>
    </citation>
    <scope>NUCLEOTIDE SEQUENCE</scope>
    <source>
        <strain evidence="7">CHK33-4379</strain>
    </source>
</reference>
<dbReference type="PROSITE" id="PS51186">
    <property type="entry name" value="GNAT"/>
    <property type="match status" value="1"/>
</dbReference>
<keyword evidence="2 5" id="KW-0963">Cytoplasm</keyword>
<feature type="domain" description="N-acetyltransferase" evidence="6">
    <location>
        <begin position="7"/>
        <end position="145"/>
    </location>
</feature>
<accession>A0A9D1KKV6</accession>
<keyword evidence="4" id="KW-0012">Acyltransferase</keyword>
<dbReference type="InterPro" id="IPR000182">
    <property type="entry name" value="GNAT_dom"/>
</dbReference>
<evidence type="ECO:0000256" key="2">
    <source>
        <dbReference type="ARBA" id="ARBA00022490"/>
    </source>
</evidence>
<dbReference type="GO" id="GO:0008999">
    <property type="term" value="F:protein-N-terminal-alanine acetyltransferase activity"/>
    <property type="evidence" value="ECO:0007669"/>
    <property type="project" value="UniProtKB-EC"/>
</dbReference>
<evidence type="ECO:0000313" key="8">
    <source>
        <dbReference type="Proteomes" id="UP000824136"/>
    </source>
</evidence>
<dbReference type="GO" id="GO:0005737">
    <property type="term" value="C:cytoplasm"/>
    <property type="evidence" value="ECO:0007669"/>
    <property type="project" value="UniProtKB-SubCell"/>
</dbReference>
<comment type="function">
    <text evidence="5">Acetylates the N-terminal alanine of ribosomal protein bS18.</text>
</comment>
<evidence type="ECO:0000256" key="5">
    <source>
        <dbReference type="RuleBase" id="RU363094"/>
    </source>
</evidence>